<protein>
    <recommendedName>
        <fullName evidence="1">Rhodanese domain-containing protein</fullName>
    </recommendedName>
</protein>
<dbReference type="CDD" id="cd00158">
    <property type="entry name" value="RHOD"/>
    <property type="match status" value="1"/>
</dbReference>
<name>A0ABP9R545_9RHOO</name>
<feature type="domain" description="Rhodanese" evidence="1">
    <location>
        <begin position="3"/>
        <end position="47"/>
    </location>
</feature>
<dbReference type="InterPro" id="IPR036873">
    <property type="entry name" value="Rhodanese-like_dom_sf"/>
</dbReference>
<proteinExistence type="predicted"/>
<organism evidence="2 3">
    <name type="scientific">Viridibacterium curvum</name>
    <dbReference type="NCBI Taxonomy" id="1101404"/>
    <lineage>
        <taxon>Bacteria</taxon>
        <taxon>Pseudomonadati</taxon>
        <taxon>Pseudomonadota</taxon>
        <taxon>Betaproteobacteria</taxon>
        <taxon>Rhodocyclales</taxon>
        <taxon>Rhodocyclaceae</taxon>
        <taxon>Viridibacterium</taxon>
    </lineage>
</organism>
<dbReference type="PANTHER" id="PTHR44086">
    <property type="entry name" value="THIOSULFATE SULFURTRANSFERASE RDL2, MITOCHONDRIAL-RELATED"/>
    <property type="match status" value="1"/>
</dbReference>
<dbReference type="Pfam" id="PF00581">
    <property type="entry name" value="Rhodanese"/>
    <property type="match status" value="1"/>
</dbReference>
<dbReference type="PANTHER" id="PTHR44086:SF10">
    <property type="entry name" value="THIOSULFATE SULFURTRANSFERASE_RHODANESE-LIKE DOMAIN-CONTAINING PROTEIN 3"/>
    <property type="match status" value="1"/>
</dbReference>
<dbReference type="PROSITE" id="PS50206">
    <property type="entry name" value="RHODANESE_3"/>
    <property type="match status" value="1"/>
</dbReference>
<evidence type="ECO:0000313" key="3">
    <source>
        <dbReference type="Proteomes" id="UP001500547"/>
    </source>
</evidence>
<evidence type="ECO:0000313" key="2">
    <source>
        <dbReference type="EMBL" id="GAA5171546.1"/>
    </source>
</evidence>
<accession>A0ABP9R545</accession>
<evidence type="ECO:0000259" key="1">
    <source>
        <dbReference type="PROSITE" id="PS50206"/>
    </source>
</evidence>
<sequence length="48" mass="5477">MSKDDTVILYCRSGRRSGVAQQTLRSMGYKDVQNYGGLDEARKRLQKP</sequence>
<keyword evidence="3" id="KW-1185">Reference proteome</keyword>
<dbReference type="Gene3D" id="3.40.250.10">
    <property type="entry name" value="Rhodanese-like domain"/>
    <property type="match status" value="1"/>
</dbReference>
<dbReference type="InterPro" id="IPR001763">
    <property type="entry name" value="Rhodanese-like_dom"/>
</dbReference>
<reference evidence="3" key="1">
    <citation type="journal article" date="2019" name="Int. J. Syst. Evol. Microbiol.">
        <title>The Global Catalogue of Microorganisms (GCM) 10K type strain sequencing project: providing services to taxonomists for standard genome sequencing and annotation.</title>
        <authorList>
            <consortium name="The Broad Institute Genomics Platform"/>
            <consortium name="The Broad Institute Genome Sequencing Center for Infectious Disease"/>
            <person name="Wu L."/>
            <person name="Ma J."/>
        </authorList>
    </citation>
    <scope>NUCLEOTIDE SEQUENCE [LARGE SCALE GENOMIC DNA]</scope>
    <source>
        <strain evidence="3">JCM 18715</strain>
    </source>
</reference>
<dbReference type="SUPFAM" id="SSF52821">
    <property type="entry name" value="Rhodanese/Cell cycle control phosphatase"/>
    <property type="match status" value="1"/>
</dbReference>
<dbReference type="Proteomes" id="UP001500547">
    <property type="component" value="Unassembled WGS sequence"/>
</dbReference>
<dbReference type="RefSeq" id="WP_345534528.1">
    <property type="nucleotide sequence ID" value="NZ_BAABLD010000017.1"/>
</dbReference>
<gene>
    <name evidence="2" type="ORF">GCM10025770_36280</name>
</gene>
<dbReference type="EMBL" id="BAABLD010000017">
    <property type="protein sequence ID" value="GAA5171546.1"/>
    <property type="molecule type" value="Genomic_DNA"/>
</dbReference>
<comment type="caution">
    <text evidence="2">The sequence shown here is derived from an EMBL/GenBank/DDBJ whole genome shotgun (WGS) entry which is preliminary data.</text>
</comment>